<feature type="transmembrane region" description="Helical" evidence="1">
    <location>
        <begin position="108"/>
        <end position="124"/>
    </location>
</feature>
<evidence type="ECO:0000256" key="1">
    <source>
        <dbReference type="SAM" id="Phobius"/>
    </source>
</evidence>
<evidence type="ECO:0000313" key="4">
    <source>
        <dbReference type="Proteomes" id="UP001164305"/>
    </source>
</evidence>
<protein>
    <submittedName>
        <fullName evidence="3">ATP-binding protein</fullName>
    </submittedName>
</protein>
<feature type="transmembrane region" description="Helical" evidence="1">
    <location>
        <begin position="78"/>
        <end position="96"/>
    </location>
</feature>
<organism evidence="3 4">
    <name type="scientific">Brachybacterium huguangmaarense</name>
    <dbReference type="NCBI Taxonomy" id="1652028"/>
    <lineage>
        <taxon>Bacteria</taxon>
        <taxon>Bacillati</taxon>
        <taxon>Actinomycetota</taxon>
        <taxon>Actinomycetes</taxon>
        <taxon>Micrococcales</taxon>
        <taxon>Dermabacteraceae</taxon>
        <taxon>Brachybacterium</taxon>
    </lineage>
</organism>
<dbReference type="GO" id="GO:0005524">
    <property type="term" value="F:ATP binding"/>
    <property type="evidence" value="ECO:0007669"/>
    <property type="project" value="UniProtKB-KW"/>
</dbReference>
<keyword evidence="1" id="KW-0472">Membrane</keyword>
<gene>
    <name evidence="3" type="ORF">BRM3_11490</name>
</gene>
<dbReference type="RefSeq" id="WP_263593443.1">
    <property type="nucleotide sequence ID" value="NZ_CP107020.1"/>
</dbReference>
<feature type="transmembrane region" description="Helical" evidence="1">
    <location>
        <begin position="17"/>
        <end position="38"/>
    </location>
</feature>
<keyword evidence="4" id="KW-1185">Reference proteome</keyword>
<reference evidence="3" key="1">
    <citation type="submission" date="2022-10" db="EMBL/GenBank/DDBJ databases">
        <title>Whole-Genome Sequencing of Brachybacterium huguangmaarense BRM-3, Isolated from Betula schmidtii.</title>
        <authorList>
            <person name="Haam D."/>
        </authorList>
    </citation>
    <scope>NUCLEOTIDE SEQUENCE</scope>
    <source>
        <strain evidence="3">BRM-3</strain>
    </source>
</reference>
<dbReference type="InterPro" id="IPR003594">
    <property type="entry name" value="HATPase_dom"/>
</dbReference>
<feature type="transmembrane region" description="Helical" evidence="1">
    <location>
        <begin position="44"/>
        <end position="66"/>
    </location>
</feature>
<feature type="transmembrane region" description="Helical" evidence="1">
    <location>
        <begin position="160"/>
        <end position="181"/>
    </location>
</feature>
<dbReference type="EMBL" id="CP107020">
    <property type="protein sequence ID" value="UYG16230.1"/>
    <property type="molecule type" value="Genomic_DNA"/>
</dbReference>
<dbReference type="Pfam" id="PF02518">
    <property type="entry name" value="HATPase_c"/>
    <property type="match status" value="1"/>
</dbReference>
<feature type="domain" description="Histidine kinase/HSP90-like ATPase" evidence="2">
    <location>
        <begin position="298"/>
        <end position="388"/>
    </location>
</feature>
<keyword evidence="3" id="KW-0547">Nucleotide-binding</keyword>
<dbReference type="Proteomes" id="UP001164305">
    <property type="component" value="Chromosome"/>
</dbReference>
<dbReference type="SUPFAM" id="SSF55874">
    <property type="entry name" value="ATPase domain of HSP90 chaperone/DNA topoisomerase II/histidine kinase"/>
    <property type="match status" value="1"/>
</dbReference>
<keyword evidence="1" id="KW-1133">Transmembrane helix</keyword>
<evidence type="ECO:0000313" key="3">
    <source>
        <dbReference type="EMBL" id="UYG16230.1"/>
    </source>
</evidence>
<dbReference type="Gene3D" id="3.30.565.10">
    <property type="entry name" value="Histidine kinase-like ATPase, C-terminal domain"/>
    <property type="match status" value="1"/>
</dbReference>
<keyword evidence="3" id="KW-0067">ATP-binding</keyword>
<feature type="transmembrane region" description="Helical" evidence="1">
    <location>
        <begin position="129"/>
        <end position="148"/>
    </location>
</feature>
<dbReference type="InterPro" id="IPR036890">
    <property type="entry name" value="HATPase_C_sf"/>
</dbReference>
<accession>A0ABY6FZI2</accession>
<proteinExistence type="predicted"/>
<evidence type="ECO:0000259" key="2">
    <source>
        <dbReference type="Pfam" id="PF02518"/>
    </source>
</evidence>
<name>A0ABY6FZI2_9MICO</name>
<keyword evidence="1" id="KW-0812">Transmembrane</keyword>
<sequence>MKGSPADGSVAASTTRILVVGYVIGSLLFGALALPVAMEQWDRFAPVWSVAAIALLVVYPLVLVGMVRRASVLALRRAMWCAAGGYVVLLATLDLALRELFPADPGPWFLHIAIVGSAAAAIAGPSTLAWSSVLVMGLGVGVVRYAAASPDIVASAVQDGMYSLLYASVLVGLVSLIFLAARRVDAANARARDEVREISRRQVLREEQQWLRQYLHDEVLSVLVLAAREDDTLREVARARAVSTLESLRQGPDAHTSGPLSVRDFVSLLREATFDIVQGTEFHEDIRADIQIPVDVRRSLLAAMGEALRNSVRHAQGIGGPVTYRVEVRADATSLDIAVVDDGSGFDLDDVAEDRIGISESILANVGRLAGGRARVESVPGQGTRVLLSWSGRA</sequence>